<proteinExistence type="inferred from homology"/>
<sequence>MKKRITILKAIITENTLLVETNGSINGLVPGGQILVDSDQSSFIYIMEDQEDYTYIVLPEHIWPFLKDANEEKKPIWLSYNEEQIELINFHDELEYVISNIKGNSNYGDDMVKKVEGIFTV</sequence>
<accession>A0ABW8RPF7</accession>
<organism evidence="2 3">
    <name type="scientific">Bacillus salipaludis</name>
    <dbReference type="NCBI Taxonomy" id="2547811"/>
    <lineage>
        <taxon>Bacteria</taxon>
        <taxon>Bacillati</taxon>
        <taxon>Bacillota</taxon>
        <taxon>Bacilli</taxon>
        <taxon>Bacillales</taxon>
        <taxon>Bacillaceae</taxon>
        <taxon>Bacillus</taxon>
    </lineage>
</organism>
<evidence type="ECO:0000313" key="2">
    <source>
        <dbReference type="EMBL" id="MFK9095306.1"/>
    </source>
</evidence>
<protein>
    <recommendedName>
        <fullName evidence="1">UPF0738 protein ACJEBI_28135</fullName>
    </recommendedName>
</protein>
<dbReference type="HAMAP" id="MF_01861">
    <property type="entry name" value="UPF0738"/>
    <property type="match status" value="1"/>
</dbReference>
<comment type="similarity">
    <text evidence="1">Belongs to the UPF0738 family.</text>
</comment>
<dbReference type="EMBL" id="JBJHQH010000040">
    <property type="protein sequence ID" value="MFK9095306.1"/>
    <property type="molecule type" value="Genomic_DNA"/>
</dbReference>
<dbReference type="Pfam" id="PF19785">
    <property type="entry name" value="UPF0738"/>
    <property type="match status" value="1"/>
</dbReference>
<dbReference type="Proteomes" id="UP001623041">
    <property type="component" value="Unassembled WGS sequence"/>
</dbReference>
<comment type="caution">
    <text evidence="2">The sequence shown here is derived from an EMBL/GenBank/DDBJ whole genome shotgun (WGS) entry which is preliminary data.</text>
</comment>
<dbReference type="RefSeq" id="WP_406583699.1">
    <property type="nucleotide sequence ID" value="NZ_JBJHQH010000040.1"/>
</dbReference>
<name>A0ABW8RPF7_9BACI</name>
<dbReference type="InterPro" id="IPR020908">
    <property type="entry name" value="UPF0738"/>
</dbReference>
<evidence type="ECO:0000256" key="1">
    <source>
        <dbReference type="HAMAP-Rule" id="MF_01861"/>
    </source>
</evidence>
<gene>
    <name evidence="2" type="ORF">ACJEBI_28135</name>
</gene>
<evidence type="ECO:0000313" key="3">
    <source>
        <dbReference type="Proteomes" id="UP001623041"/>
    </source>
</evidence>
<keyword evidence="3" id="KW-1185">Reference proteome</keyword>
<reference evidence="2 3" key="1">
    <citation type="submission" date="2024-11" db="EMBL/GenBank/DDBJ databases">
        <authorList>
            <person name="Lucas J.A."/>
        </authorList>
    </citation>
    <scope>NUCLEOTIDE SEQUENCE [LARGE SCALE GENOMIC DNA]</scope>
    <source>
        <strain evidence="2 3">Z 5.4</strain>
    </source>
</reference>